<accession>A0A0L0CKP0</accession>
<evidence type="ECO:0000256" key="1">
    <source>
        <dbReference type="SAM" id="SignalP"/>
    </source>
</evidence>
<feature type="signal peptide" evidence="1">
    <location>
        <begin position="1"/>
        <end position="23"/>
    </location>
</feature>
<dbReference type="Proteomes" id="UP000037069">
    <property type="component" value="Unassembled WGS sequence"/>
</dbReference>
<proteinExistence type="predicted"/>
<sequence>MHLSSTGIILLLGLRFCVMGGEAEKKCDKNCDLFSEPICVKIKTSNENQMECTFPNDCFLEIYTCKAGKELEKKPGFCASSPYECYDIILNAVVPEEP</sequence>
<gene>
    <name evidence="2" type="ORF">FF38_00245</name>
</gene>
<keyword evidence="1" id="KW-0732">Signal</keyword>
<organism evidence="2 3">
    <name type="scientific">Lucilia cuprina</name>
    <name type="common">Green bottle fly</name>
    <name type="synonym">Australian sheep blowfly</name>
    <dbReference type="NCBI Taxonomy" id="7375"/>
    <lineage>
        <taxon>Eukaryota</taxon>
        <taxon>Metazoa</taxon>
        <taxon>Ecdysozoa</taxon>
        <taxon>Arthropoda</taxon>
        <taxon>Hexapoda</taxon>
        <taxon>Insecta</taxon>
        <taxon>Pterygota</taxon>
        <taxon>Neoptera</taxon>
        <taxon>Endopterygota</taxon>
        <taxon>Diptera</taxon>
        <taxon>Brachycera</taxon>
        <taxon>Muscomorpha</taxon>
        <taxon>Oestroidea</taxon>
        <taxon>Calliphoridae</taxon>
        <taxon>Luciliinae</taxon>
        <taxon>Lucilia</taxon>
    </lineage>
</organism>
<evidence type="ECO:0008006" key="4">
    <source>
        <dbReference type="Google" id="ProtNLM"/>
    </source>
</evidence>
<evidence type="ECO:0000313" key="2">
    <source>
        <dbReference type="EMBL" id="KNC32802.1"/>
    </source>
</evidence>
<dbReference type="AlphaFoldDB" id="A0A0L0CKP0"/>
<dbReference type="OrthoDB" id="10344534at2759"/>
<protein>
    <recommendedName>
        <fullName evidence="4">Kazal-like domain-containing protein</fullName>
    </recommendedName>
</protein>
<feature type="chain" id="PRO_5005536489" description="Kazal-like domain-containing protein" evidence="1">
    <location>
        <begin position="24"/>
        <end position="98"/>
    </location>
</feature>
<keyword evidence="3" id="KW-1185">Reference proteome</keyword>
<comment type="caution">
    <text evidence="2">The sequence shown here is derived from an EMBL/GenBank/DDBJ whole genome shotgun (WGS) entry which is preliminary data.</text>
</comment>
<dbReference type="Gene3D" id="3.30.60.30">
    <property type="match status" value="1"/>
</dbReference>
<evidence type="ECO:0000313" key="3">
    <source>
        <dbReference type="Proteomes" id="UP000037069"/>
    </source>
</evidence>
<name>A0A0L0CKP0_LUCCU</name>
<reference evidence="2 3" key="1">
    <citation type="journal article" date="2015" name="Nat. Commun.">
        <title>Lucilia cuprina genome unlocks parasitic fly biology to underpin future interventions.</title>
        <authorList>
            <person name="Anstead C.A."/>
            <person name="Korhonen P.K."/>
            <person name="Young N.D."/>
            <person name="Hall R.S."/>
            <person name="Jex A.R."/>
            <person name="Murali S.C."/>
            <person name="Hughes D.S."/>
            <person name="Lee S.F."/>
            <person name="Perry T."/>
            <person name="Stroehlein A.J."/>
            <person name="Ansell B.R."/>
            <person name="Breugelmans B."/>
            <person name="Hofmann A."/>
            <person name="Qu J."/>
            <person name="Dugan S."/>
            <person name="Lee S.L."/>
            <person name="Chao H."/>
            <person name="Dinh H."/>
            <person name="Han Y."/>
            <person name="Doddapaneni H.V."/>
            <person name="Worley K.C."/>
            <person name="Muzny D.M."/>
            <person name="Ioannidis P."/>
            <person name="Waterhouse R.M."/>
            <person name="Zdobnov E.M."/>
            <person name="James P.J."/>
            <person name="Bagnall N.H."/>
            <person name="Kotze A.C."/>
            <person name="Gibbs R.A."/>
            <person name="Richards S."/>
            <person name="Batterham P."/>
            <person name="Gasser R.B."/>
        </authorList>
    </citation>
    <scope>NUCLEOTIDE SEQUENCE [LARGE SCALE GENOMIC DNA]</scope>
    <source>
        <strain evidence="2 3">LS</strain>
        <tissue evidence="2">Full body</tissue>
    </source>
</reference>
<dbReference type="EMBL" id="JRES01000266">
    <property type="protein sequence ID" value="KNC32802.1"/>
    <property type="molecule type" value="Genomic_DNA"/>
</dbReference>